<evidence type="ECO:0000313" key="3">
    <source>
        <dbReference type="Proteomes" id="UP000399805"/>
    </source>
</evidence>
<keyword evidence="1" id="KW-0472">Membrane</keyword>
<dbReference type="AlphaFoldDB" id="A0A6I8LPB2"/>
<reference evidence="2 3" key="1">
    <citation type="submission" date="2019-09" db="EMBL/GenBank/DDBJ databases">
        <authorList>
            <person name="Leyn A S."/>
        </authorList>
    </citation>
    <scope>NUCLEOTIDE SEQUENCE [LARGE SCALE GENOMIC DNA]</scope>
    <source>
        <strain evidence="2">AA231_1</strain>
    </source>
</reference>
<feature type="transmembrane region" description="Helical" evidence="1">
    <location>
        <begin position="20"/>
        <end position="41"/>
    </location>
</feature>
<dbReference type="InterPro" id="IPR043129">
    <property type="entry name" value="ATPase_NBD"/>
</dbReference>
<organism evidence="2 3">
    <name type="scientific">Amycolatopsis camponoti</name>
    <dbReference type="NCBI Taxonomy" id="2606593"/>
    <lineage>
        <taxon>Bacteria</taxon>
        <taxon>Bacillati</taxon>
        <taxon>Actinomycetota</taxon>
        <taxon>Actinomycetes</taxon>
        <taxon>Pseudonocardiales</taxon>
        <taxon>Pseudonocardiaceae</taxon>
        <taxon>Amycolatopsis</taxon>
    </lineage>
</organism>
<dbReference type="Proteomes" id="UP000399805">
    <property type="component" value="Unassembled WGS sequence"/>
</dbReference>
<dbReference type="EMBL" id="CABVGP010000002">
    <property type="protein sequence ID" value="VVJ19614.1"/>
    <property type="molecule type" value="Genomic_DNA"/>
</dbReference>
<evidence type="ECO:0000313" key="2">
    <source>
        <dbReference type="EMBL" id="VVJ19614.1"/>
    </source>
</evidence>
<keyword evidence="3" id="KW-1185">Reference proteome</keyword>
<proteinExistence type="predicted"/>
<sequence>MRSWRSRVYLHGLRREIATLAAALSGLDVLVFTGGVNAFSYTMS</sequence>
<accession>A0A6I8LPB2</accession>
<name>A0A6I8LPB2_9PSEU</name>
<dbReference type="SUPFAM" id="SSF53067">
    <property type="entry name" value="Actin-like ATPase domain"/>
    <property type="match status" value="1"/>
</dbReference>
<keyword evidence="1" id="KW-0812">Transmembrane</keyword>
<protein>
    <submittedName>
        <fullName evidence="2">Uncharacterized protein</fullName>
    </submittedName>
</protein>
<dbReference type="Gene3D" id="3.30.420.40">
    <property type="match status" value="1"/>
</dbReference>
<keyword evidence="1" id="KW-1133">Transmembrane helix</keyword>
<evidence type="ECO:0000256" key="1">
    <source>
        <dbReference type="SAM" id="Phobius"/>
    </source>
</evidence>
<gene>
    <name evidence="2" type="ORF">AA23TX_04635</name>
</gene>